<dbReference type="GeneID" id="105987180"/>
<name>A0A1S3FCY9_DIPOR</name>
<dbReference type="InParanoid" id="A0A1S3FCY9"/>
<dbReference type="Proteomes" id="UP000081671">
    <property type="component" value="Unplaced"/>
</dbReference>
<feature type="region of interest" description="Disordered" evidence="1">
    <location>
        <begin position="1"/>
        <end position="67"/>
    </location>
</feature>
<sequence length="95" mass="10511">MRSMRALQSALSRARGHGRRGGWGHPSRSPLLGGGVRCHLSEAAARGRETPRSHQPQHQDHDSSESGMLSRLGDLLFYTIAEGQERIPIHKFTTD</sequence>
<accession>A0A1S3FCY9</accession>
<reference evidence="3" key="1">
    <citation type="submission" date="2025-08" db="UniProtKB">
        <authorList>
            <consortium name="RefSeq"/>
        </authorList>
    </citation>
    <scope>IDENTIFICATION</scope>
    <source>
        <tissue evidence="3">Kidney</tissue>
    </source>
</reference>
<dbReference type="RefSeq" id="XP_012873837.1">
    <property type="nucleotide sequence ID" value="XM_013018383.1"/>
</dbReference>
<organism evidence="2 3">
    <name type="scientific">Dipodomys ordii</name>
    <name type="common">Ord's kangaroo rat</name>
    <dbReference type="NCBI Taxonomy" id="10020"/>
    <lineage>
        <taxon>Eukaryota</taxon>
        <taxon>Metazoa</taxon>
        <taxon>Chordata</taxon>
        <taxon>Craniata</taxon>
        <taxon>Vertebrata</taxon>
        <taxon>Euteleostomi</taxon>
        <taxon>Mammalia</taxon>
        <taxon>Eutheria</taxon>
        <taxon>Euarchontoglires</taxon>
        <taxon>Glires</taxon>
        <taxon>Rodentia</taxon>
        <taxon>Castorimorpha</taxon>
        <taxon>Heteromyidae</taxon>
        <taxon>Dipodomyinae</taxon>
        <taxon>Dipodomys</taxon>
    </lineage>
</organism>
<dbReference type="AlphaFoldDB" id="A0A1S3FCY9"/>
<feature type="compositionally biased region" description="Basic and acidic residues" evidence="1">
    <location>
        <begin position="45"/>
        <end position="64"/>
    </location>
</feature>
<dbReference type="KEGG" id="dord:105987180"/>
<evidence type="ECO:0000313" key="3">
    <source>
        <dbReference type="RefSeq" id="XP_012873837.1"/>
    </source>
</evidence>
<evidence type="ECO:0000313" key="2">
    <source>
        <dbReference type="Proteomes" id="UP000081671"/>
    </source>
</evidence>
<gene>
    <name evidence="3" type="primary">LOC105987180</name>
</gene>
<proteinExistence type="predicted"/>
<dbReference type="OrthoDB" id="9995210at2759"/>
<keyword evidence="2" id="KW-1185">Reference proteome</keyword>
<protein>
    <submittedName>
        <fullName evidence="3">Glutaminase liver isoform, mitochondrial-like</fullName>
    </submittedName>
</protein>
<evidence type="ECO:0000256" key="1">
    <source>
        <dbReference type="SAM" id="MobiDB-lite"/>
    </source>
</evidence>